<evidence type="ECO:0000256" key="2">
    <source>
        <dbReference type="SAM" id="SignalP"/>
    </source>
</evidence>
<keyword evidence="2" id="KW-0732">Signal</keyword>
<dbReference type="InterPro" id="IPR016986">
    <property type="entry name" value="UCP031982_abhydr"/>
</dbReference>
<dbReference type="Gene3D" id="3.40.50.1820">
    <property type="entry name" value="alpha/beta hydrolase"/>
    <property type="match status" value="1"/>
</dbReference>
<organism evidence="3 4">
    <name type="scientific">Pyxidicoccus parkwayensis</name>
    <dbReference type="NCBI Taxonomy" id="2813578"/>
    <lineage>
        <taxon>Bacteria</taxon>
        <taxon>Pseudomonadati</taxon>
        <taxon>Myxococcota</taxon>
        <taxon>Myxococcia</taxon>
        <taxon>Myxococcales</taxon>
        <taxon>Cystobacterineae</taxon>
        <taxon>Myxococcaceae</taxon>
        <taxon>Pyxidicoccus</taxon>
    </lineage>
</organism>
<dbReference type="Pfam" id="PF03403">
    <property type="entry name" value="PAF-AH_p_II"/>
    <property type="match status" value="1"/>
</dbReference>
<dbReference type="PANTHER" id="PTHR22946:SF9">
    <property type="entry name" value="POLYKETIDE TRANSFERASE AF380"/>
    <property type="match status" value="1"/>
</dbReference>
<sequence>MNLSGPLRRALALLTLLLGTTAAAQAAGVGFRELALKDPVGGGPMTGLVFYPATQPSEPLPVDLWRVDAGRELEPVPGRYPLVLISHGHGGSRWGHHDFATALAREGFVVASLDHPGASYKDANGPLAGTDAVWLGRALHVRALLDGVLADPTVGPSVDPGRVGALGFSAGGYTTLLLAGAVPDFGRLDKYCRSKKQTVLCGILPKVRVTRPDLKDTAEPRIRAIFTMAPVGVFFDKAALKNVKVPVRLYAAAKDEVLPVADHAGHVRASLPTKPEYTLVPRAGHYVFLAPCTPETKAGEPELCEDPPGVDREKLHREWTADAVRFFTRTLAPAPVKP</sequence>
<accession>A0ABX7NWN1</accession>
<feature type="signal peptide" evidence="2">
    <location>
        <begin position="1"/>
        <end position="26"/>
    </location>
</feature>
<name>A0ABX7NWN1_9BACT</name>
<keyword evidence="1" id="KW-0378">Hydrolase</keyword>
<dbReference type="SUPFAM" id="SSF53474">
    <property type="entry name" value="alpha/beta-Hydrolases"/>
    <property type="match status" value="1"/>
</dbReference>
<dbReference type="EMBL" id="CP071090">
    <property type="protein sequence ID" value="QSQ23351.1"/>
    <property type="molecule type" value="Genomic_DNA"/>
</dbReference>
<dbReference type="Proteomes" id="UP000662747">
    <property type="component" value="Chromosome"/>
</dbReference>
<evidence type="ECO:0008006" key="5">
    <source>
        <dbReference type="Google" id="ProtNLM"/>
    </source>
</evidence>
<gene>
    <name evidence="3" type="ORF">JY651_51190</name>
</gene>
<dbReference type="InterPro" id="IPR029058">
    <property type="entry name" value="AB_hydrolase_fold"/>
</dbReference>
<protein>
    <recommendedName>
        <fullName evidence="5">Dienelactone hydrolase</fullName>
    </recommendedName>
</protein>
<evidence type="ECO:0000313" key="4">
    <source>
        <dbReference type="Proteomes" id="UP000662747"/>
    </source>
</evidence>
<keyword evidence="4" id="KW-1185">Reference proteome</keyword>
<feature type="chain" id="PRO_5045816040" description="Dienelactone hydrolase" evidence="2">
    <location>
        <begin position="27"/>
        <end position="338"/>
    </location>
</feature>
<reference evidence="3 4" key="1">
    <citation type="submission" date="2021-02" db="EMBL/GenBank/DDBJ databases">
        <title>De Novo genome assembly of isolated myxobacteria.</title>
        <authorList>
            <person name="Stevens D.C."/>
        </authorList>
    </citation>
    <scope>NUCLEOTIDE SEQUENCE [LARGE SCALE GENOMIC DNA]</scope>
    <source>
        <strain evidence="4">SCPEA02</strain>
    </source>
</reference>
<evidence type="ECO:0000313" key="3">
    <source>
        <dbReference type="EMBL" id="QSQ23351.1"/>
    </source>
</evidence>
<dbReference type="RefSeq" id="WP_206724926.1">
    <property type="nucleotide sequence ID" value="NZ_CP071090.1"/>
</dbReference>
<evidence type="ECO:0000256" key="1">
    <source>
        <dbReference type="ARBA" id="ARBA00022801"/>
    </source>
</evidence>
<dbReference type="PANTHER" id="PTHR22946">
    <property type="entry name" value="DIENELACTONE HYDROLASE DOMAIN-CONTAINING PROTEIN-RELATED"/>
    <property type="match status" value="1"/>
</dbReference>
<dbReference type="PIRSF" id="PIRSF031982">
    <property type="entry name" value="UCP031982_abhydr"/>
    <property type="match status" value="1"/>
</dbReference>
<proteinExistence type="predicted"/>
<dbReference type="InterPro" id="IPR050261">
    <property type="entry name" value="FrsA_esterase"/>
</dbReference>